<dbReference type="SUPFAM" id="SSF55073">
    <property type="entry name" value="Nucleotide cyclase"/>
    <property type="match status" value="1"/>
</dbReference>
<dbReference type="InterPro" id="IPR000160">
    <property type="entry name" value="GGDEF_dom"/>
</dbReference>
<comment type="catalytic activity">
    <reaction evidence="2">
        <text>2 GTP = 3',3'-c-di-GMP + 2 diphosphate</text>
        <dbReference type="Rhea" id="RHEA:24898"/>
        <dbReference type="ChEBI" id="CHEBI:33019"/>
        <dbReference type="ChEBI" id="CHEBI:37565"/>
        <dbReference type="ChEBI" id="CHEBI:58805"/>
        <dbReference type="EC" id="2.7.7.65"/>
    </reaction>
</comment>
<dbReference type="InterPro" id="IPR050469">
    <property type="entry name" value="Diguanylate_Cyclase"/>
</dbReference>
<keyword evidence="3" id="KW-1133">Transmembrane helix</keyword>
<keyword evidence="3" id="KW-0472">Membrane</keyword>
<comment type="caution">
    <text evidence="5">The sequence shown here is derived from an EMBL/GenBank/DDBJ whole genome shotgun (WGS) entry which is preliminary data.</text>
</comment>
<organism evidence="5 6">
    <name type="scientific">Dyella mobilis</name>
    <dbReference type="NCBI Taxonomy" id="1849582"/>
    <lineage>
        <taxon>Bacteria</taxon>
        <taxon>Pseudomonadati</taxon>
        <taxon>Pseudomonadota</taxon>
        <taxon>Gammaproteobacteria</taxon>
        <taxon>Lysobacterales</taxon>
        <taxon>Rhodanobacteraceae</taxon>
        <taxon>Dyella</taxon>
    </lineage>
</organism>
<accession>A0ABS2KJF2</accession>
<feature type="transmembrane region" description="Helical" evidence="3">
    <location>
        <begin position="37"/>
        <end position="58"/>
    </location>
</feature>
<protein>
    <recommendedName>
        <fullName evidence="1">diguanylate cyclase</fullName>
        <ecNumber evidence="1">2.7.7.65</ecNumber>
    </recommendedName>
</protein>
<evidence type="ECO:0000256" key="1">
    <source>
        <dbReference type="ARBA" id="ARBA00012528"/>
    </source>
</evidence>
<dbReference type="InterPro" id="IPR043128">
    <property type="entry name" value="Rev_trsase/Diguanyl_cyclase"/>
</dbReference>
<feature type="transmembrane region" description="Helical" evidence="3">
    <location>
        <begin position="103"/>
        <end position="122"/>
    </location>
</feature>
<reference evidence="5" key="1">
    <citation type="submission" date="2020-10" db="EMBL/GenBank/DDBJ databases">
        <title>Phylogeny of dyella-like bacteria.</title>
        <authorList>
            <person name="Fu J."/>
        </authorList>
    </citation>
    <scope>NUCLEOTIDE SEQUENCE</scope>
    <source>
        <strain evidence="5">DHON07</strain>
    </source>
</reference>
<gene>
    <name evidence="5" type="ORF">ISS99_17345</name>
</gene>
<dbReference type="CDD" id="cd01949">
    <property type="entry name" value="GGDEF"/>
    <property type="match status" value="1"/>
</dbReference>
<proteinExistence type="predicted"/>
<evidence type="ECO:0000313" key="6">
    <source>
        <dbReference type="Proteomes" id="UP001430193"/>
    </source>
</evidence>
<feature type="transmembrane region" description="Helical" evidence="3">
    <location>
        <begin position="228"/>
        <end position="246"/>
    </location>
</feature>
<dbReference type="PROSITE" id="PS50887">
    <property type="entry name" value="GGDEF"/>
    <property type="match status" value="1"/>
</dbReference>
<dbReference type="RefSeq" id="WP_204632882.1">
    <property type="nucleotide sequence ID" value="NZ_BSOC01000005.1"/>
</dbReference>
<dbReference type="Pfam" id="PF00990">
    <property type="entry name" value="GGDEF"/>
    <property type="match status" value="1"/>
</dbReference>
<keyword evidence="6" id="KW-1185">Reference proteome</keyword>
<feature type="transmembrane region" description="Helical" evidence="3">
    <location>
        <begin position="70"/>
        <end position="91"/>
    </location>
</feature>
<name>A0ABS2KJF2_9GAMM</name>
<dbReference type="Gene3D" id="3.30.70.270">
    <property type="match status" value="1"/>
</dbReference>
<feature type="transmembrane region" description="Helical" evidence="3">
    <location>
        <begin position="166"/>
        <end position="186"/>
    </location>
</feature>
<evidence type="ECO:0000313" key="5">
    <source>
        <dbReference type="EMBL" id="MBM7131295.1"/>
    </source>
</evidence>
<feature type="transmembrane region" description="Helical" evidence="3">
    <location>
        <begin position="267"/>
        <end position="285"/>
    </location>
</feature>
<feature type="transmembrane region" description="Helical" evidence="3">
    <location>
        <begin position="12"/>
        <end position="31"/>
    </location>
</feature>
<feature type="transmembrane region" description="Helical" evidence="3">
    <location>
        <begin position="291"/>
        <end position="309"/>
    </location>
</feature>
<dbReference type="EMBL" id="JADIKF010000040">
    <property type="protein sequence ID" value="MBM7131295.1"/>
    <property type="molecule type" value="Genomic_DNA"/>
</dbReference>
<keyword evidence="3" id="KW-0812">Transmembrane</keyword>
<evidence type="ECO:0000256" key="2">
    <source>
        <dbReference type="ARBA" id="ARBA00034247"/>
    </source>
</evidence>
<feature type="transmembrane region" description="Helical" evidence="3">
    <location>
        <begin position="134"/>
        <end position="154"/>
    </location>
</feature>
<dbReference type="PANTHER" id="PTHR45138">
    <property type="entry name" value="REGULATORY COMPONENTS OF SENSORY TRANSDUCTION SYSTEM"/>
    <property type="match status" value="1"/>
</dbReference>
<evidence type="ECO:0000256" key="3">
    <source>
        <dbReference type="SAM" id="Phobius"/>
    </source>
</evidence>
<dbReference type="EC" id="2.7.7.65" evidence="1"/>
<evidence type="ECO:0000259" key="4">
    <source>
        <dbReference type="PROSITE" id="PS50887"/>
    </source>
</evidence>
<dbReference type="InterPro" id="IPR029787">
    <property type="entry name" value="Nucleotide_cyclase"/>
</dbReference>
<feature type="transmembrane region" description="Helical" evidence="3">
    <location>
        <begin position="198"/>
        <end position="216"/>
    </location>
</feature>
<feature type="domain" description="GGDEF" evidence="4">
    <location>
        <begin position="362"/>
        <end position="497"/>
    </location>
</feature>
<dbReference type="SMART" id="SM00267">
    <property type="entry name" value="GGDEF"/>
    <property type="match status" value="1"/>
</dbReference>
<sequence>METASYTDLRLMHRFYLLCGLLVVAHLFVVAHDTQAYLPWSCAVIDLVEWLGIAALVWRARRTPAPTALRWWLVVAAMAFVNVANNIYLLLLMGVGQNNPAPGAPMFCYALYGIAMILAITMTFRERTLTLTGAIDALMAMVMAWLFFVRIFSWVSASGTDNLQNVHYMIVTMDVLSLFLTLCAFTRLAGAGDVELKHFYFAVAFYCATSTLVAAIRNRLILHSQTLYLELLVLIAPLLLGVLCLRPPSSWIRRYQPRPRMVDLAESISPFFLGLGLTALSISLWTTRPALAALGVAVAIVGYGIRNVITQSQQMAAERKLLGLRDELEDLVVTDPLTGVANRRGFDRQLANLWAAASSGASSLSILMIDIDYFKRFNDDYGHAMGDHSLRLVAGNLSEWLHAHQGGVLARYGGEEFAVLLPGTSHGDAMAAAESLRGGVEGLRVDSAQGFLSVTISIGVACSSQTPTENAKALLALADKALLEAKARGRNKVMAYG</sequence>
<dbReference type="NCBIfam" id="TIGR00254">
    <property type="entry name" value="GGDEF"/>
    <property type="match status" value="1"/>
</dbReference>
<dbReference type="PANTHER" id="PTHR45138:SF9">
    <property type="entry name" value="DIGUANYLATE CYCLASE DGCM-RELATED"/>
    <property type="match status" value="1"/>
</dbReference>
<dbReference type="Proteomes" id="UP001430193">
    <property type="component" value="Unassembled WGS sequence"/>
</dbReference>